<accession>A0A0F8ZN98</accession>
<reference evidence="1" key="1">
    <citation type="journal article" date="2015" name="Nature">
        <title>Complex archaea that bridge the gap between prokaryotes and eukaryotes.</title>
        <authorList>
            <person name="Spang A."/>
            <person name="Saw J.H."/>
            <person name="Jorgensen S.L."/>
            <person name="Zaremba-Niedzwiedzka K."/>
            <person name="Martijn J."/>
            <person name="Lind A.E."/>
            <person name="van Eijk R."/>
            <person name="Schleper C."/>
            <person name="Guy L."/>
            <person name="Ettema T.J."/>
        </authorList>
    </citation>
    <scope>NUCLEOTIDE SEQUENCE</scope>
</reference>
<dbReference type="AlphaFoldDB" id="A0A0F8ZN98"/>
<proteinExistence type="predicted"/>
<dbReference type="EMBL" id="LAZR01050397">
    <property type="protein sequence ID" value="KKK87450.1"/>
    <property type="molecule type" value="Genomic_DNA"/>
</dbReference>
<gene>
    <name evidence="1" type="ORF">LCGC14_2753140</name>
</gene>
<sequence>MITNPTKFEATKKGTSLQFVVTLYDGTTKWRIGNFNGIWVDGDIRYLV</sequence>
<comment type="caution">
    <text evidence="1">The sequence shown here is derived from an EMBL/GenBank/DDBJ whole genome shotgun (WGS) entry which is preliminary data.</text>
</comment>
<protein>
    <submittedName>
        <fullName evidence="1">Uncharacterized protein</fullName>
    </submittedName>
</protein>
<evidence type="ECO:0000313" key="1">
    <source>
        <dbReference type="EMBL" id="KKK87450.1"/>
    </source>
</evidence>
<name>A0A0F8ZN98_9ZZZZ</name>
<organism evidence="1">
    <name type="scientific">marine sediment metagenome</name>
    <dbReference type="NCBI Taxonomy" id="412755"/>
    <lineage>
        <taxon>unclassified sequences</taxon>
        <taxon>metagenomes</taxon>
        <taxon>ecological metagenomes</taxon>
    </lineage>
</organism>
<feature type="non-terminal residue" evidence="1">
    <location>
        <position position="48"/>
    </location>
</feature>